<dbReference type="InterPro" id="IPR022684">
    <property type="entry name" value="Calpain_cysteine_protease"/>
</dbReference>
<dbReference type="PROSITE" id="PS50203">
    <property type="entry name" value="CALPAIN_CAT"/>
    <property type="match status" value="1"/>
</dbReference>
<dbReference type="SUPFAM" id="SSF54001">
    <property type="entry name" value="Cysteine proteinases"/>
    <property type="match status" value="1"/>
</dbReference>
<dbReference type="Gene3D" id="3.90.70.10">
    <property type="entry name" value="Cysteine proteinases"/>
    <property type="match status" value="1"/>
</dbReference>
<organism evidence="9 10">
    <name type="scientific">Cetraspora pellucida</name>
    <dbReference type="NCBI Taxonomy" id="1433469"/>
    <lineage>
        <taxon>Eukaryota</taxon>
        <taxon>Fungi</taxon>
        <taxon>Fungi incertae sedis</taxon>
        <taxon>Mucoromycota</taxon>
        <taxon>Glomeromycotina</taxon>
        <taxon>Glomeromycetes</taxon>
        <taxon>Diversisporales</taxon>
        <taxon>Gigasporaceae</taxon>
        <taxon>Cetraspora</taxon>
    </lineage>
</organism>
<dbReference type="Pfam" id="PF00648">
    <property type="entry name" value="Peptidase_C2"/>
    <property type="match status" value="1"/>
</dbReference>
<dbReference type="InterPro" id="IPR038765">
    <property type="entry name" value="Papain-like_cys_pep_sf"/>
</dbReference>
<evidence type="ECO:0000256" key="7">
    <source>
        <dbReference type="SAM" id="MobiDB-lite"/>
    </source>
</evidence>
<evidence type="ECO:0000256" key="6">
    <source>
        <dbReference type="PROSITE-ProRule" id="PRU00239"/>
    </source>
</evidence>
<evidence type="ECO:0000256" key="1">
    <source>
        <dbReference type="ARBA" id="ARBA00007623"/>
    </source>
</evidence>
<gene>
    <name evidence="9" type="ORF">CPELLU_LOCUS15271</name>
</gene>
<dbReference type="InterPro" id="IPR000169">
    <property type="entry name" value="Pept_cys_AS"/>
</dbReference>
<dbReference type="PANTHER" id="PTHR10183">
    <property type="entry name" value="CALPAIN"/>
    <property type="match status" value="1"/>
</dbReference>
<dbReference type="PRINTS" id="PR00704">
    <property type="entry name" value="CALPAIN"/>
</dbReference>
<evidence type="ECO:0000259" key="8">
    <source>
        <dbReference type="PROSITE" id="PS50203"/>
    </source>
</evidence>
<feature type="active site" evidence="5 6">
    <location>
        <position position="70"/>
    </location>
</feature>
<dbReference type="SMART" id="SM00230">
    <property type="entry name" value="CysPc"/>
    <property type="match status" value="1"/>
</dbReference>
<dbReference type="PANTHER" id="PTHR10183:SF379">
    <property type="entry name" value="CALPAIN-5"/>
    <property type="match status" value="1"/>
</dbReference>
<evidence type="ECO:0000313" key="9">
    <source>
        <dbReference type="EMBL" id="CAG8760522.1"/>
    </source>
</evidence>
<dbReference type="GO" id="GO:0004198">
    <property type="term" value="F:calcium-dependent cysteine-type endopeptidase activity"/>
    <property type="evidence" value="ECO:0007669"/>
    <property type="project" value="InterPro"/>
</dbReference>
<proteinExistence type="inferred from homology"/>
<feature type="domain" description="Calpain catalytic" evidence="8">
    <location>
        <begin position="41"/>
        <end position="306"/>
    </location>
</feature>
<dbReference type="CDD" id="cd00044">
    <property type="entry name" value="CysPc"/>
    <property type="match status" value="1"/>
</dbReference>
<comment type="similarity">
    <text evidence="1">Belongs to the peptidase C2 family.</text>
</comment>
<dbReference type="OrthoDB" id="424753at2759"/>
<accession>A0A9N9J181</accession>
<keyword evidence="2 6" id="KW-0645">Protease</keyword>
<keyword evidence="3 6" id="KW-0378">Hydrolase</keyword>
<name>A0A9N9J181_9GLOM</name>
<dbReference type="AlphaFoldDB" id="A0A9N9J181"/>
<feature type="active site" evidence="5 6">
    <location>
        <position position="250"/>
    </location>
</feature>
<protein>
    <submittedName>
        <fullName evidence="9">12315_t:CDS:1</fullName>
    </submittedName>
</protein>
<dbReference type="PROSITE" id="PS00139">
    <property type="entry name" value="THIOL_PROTEASE_CYS"/>
    <property type="match status" value="1"/>
</dbReference>
<sequence length="538" mass="62666">ISLECSEQNRKFRDREFDLFVNMDDCLYNKKTTTFNATNIQRINKICKKPQFFIDGVEPNDIKQGGVGDCWFIASLAVITNIPKLLETICVARDEDVGVYGFIFFKDGDWVSTVIDDQLFTSGKDDKGIFQLTFAHCSNENETWLPLIEKAYAKVHGDYESISGGWTGEGIEDITGGVYTLQFTNDILNKDKFWNDVLKNVNTNLLLGCVRFEFSDKDIKDLKGTISNHAYSILRTAETDDGIKLLQIRNPWGTTEWTGAWSDGSKEWTPERMIKLNHRFGDDGTFWMCYDDFLDYWDMIDKCRLFDSSWTVYMTWINYNVVPRSKGKFKICLPEECHLVIVLQQPDDRYFCDEPKYDFRIFKDGETSYLARSRSTFAFACRSINHEVKLPAGDYVIVPHVDRETIEKSEENQETKQEKDSEIEVKKRKEKRIKNLSHEWELQLGLRVYSKCTGIKLEGLPGEFPKMKDKKEDEKAEEKDPEVDTKVINPKDEEKDGEKKDDKKGDEKKDDDKKDDKKDEKKDDDKKDEKKDDEKKDK</sequence>
<dbReference type="EMBL" id="CAJVQA010019766">
    <property type="protein sequence ID" value="CAG8760522.1"/>
    <property type="molecule type" value="Genomic_DNA"/>
</dbReference>
<keyword evidence="10" id="KW-1185">Reference proteome</keyword>
<feature type="active site" evidence="5 6">
    <location>
        <position position="229"/>
    </location>
</feature>
<dbReference type="InterPro" id="IPR001300">
    <property type="entry name" value="Peptidase_C2_calpain_cat"/>
</dbReference>
<evidence type="ECO:0000256" key="2">
    <source>
        <dbReference type="ARBA" id="ARBA00022670"/>
    </source>
</evidence>
<comment type="caution">
    <text evidence="9">The sequence shown here is derived from an EMBL/GenBank/DDBJ whole genome shotgun (WGS) entry which is preliminary data.</text>
</comment>
<keyword evidence="4 6" id="KW-0788">Thiol protease</keyword>
<evidence type="ECO:0000256" key="4">
    <source>
        <dbReference type="ARBA" id="ARBA00022807"/>
    </source>
</evidence>
<dbReference type="GO" id="GO:0006508">
    <property type="term" value="P:proteolysis"/>
    <property type="evidence" value="ECO:0007669"/>
    <property type="project" value="UniProtKB-KW"/>
</dbReference>
<evidence type="ECO:0000256" key="5">
    <source>
        <dbReference type="PIRSR" id="PIRSR622684-1"/>
    </source>
</evidence>
<dbReference type="Proteomes" id="UP000789759">
    <property type="component" value="Unassembled WGS sequence"/>
</dbReference>
<feature type="non-terminal residue" evidence="9">
    <location>
        <position position="538"/>
    </location>
</feature>
<evidence type="ECO:0000313" key="10">
    <source>
        <dbReference type="Proteomes" id="UP000789759"/>
    </source>
</evidence>
<feature type="region of interest" description="Disordered" evidence="7">
    <location>
        <begin position="459"/>
        <end position="538"/>
    </location>
</feature>
<reference evidence="9" key="1">
    <citation type="submission" date="2021-06" db="EMBL/GenBank/DDBJ databases">
        <authorList>
            <person name="Kallberg Y."/>
            <person name="Tangrot J."/>
            <person name="Rosling A."/>
        </authorList>
    </citation>
    <scope>NUCLEOTIDE SEQUENCE</scope>
    <source>
        <strain evidence="9">FL966</strain>
    </source>
</reference>
<feature type="compositionally biased region" description="Basic and acidic residues" evidence="7">
    <location>
        <begin position="465"/>
        <end position="538"/>
    </location>
</feature>
<evidence type="ECO:0000256" key="3">
    <source>
        <dbReference type="ARBA" id="ARBA00022801"/>
    </source>
</evidence>